<keyword evidence="3" id="KW-0804">Transcription</keyword>
<comment type="caution">
    <text evidence="6">The sequence shown here is derived from an EMBL/GenBank/DDBJ whole genome shotgun (WGS) entry which is preliminary data.</text>
</comment>
<dbReference type="PRINTS" id="PR00455">
    <property type="entry name" value="HTHTETR"/>
</dbReference>
<proteinExistence type="predicted"/>
<sequence>MTETPSRRSDHRARIVDVAARLLREHGPAAVTTRGVAEEAGVQAPAIYRLFGDKDGLLDAVAEHVMATFVSAKAAHVEKVSAADVDALEDLRAGWEMQIDFGLTNPALFRLLSDPDRVLHSPSARAGKRVLEARVHRVARTGRLRVSEERAVNIIQAAGIGTIQSLLTTPPEQRDAGLAGSMYEAVLRQILTDAPAPSENGLLATTVAFRAVAPQLGMLSEAEQHLLGEWLDRAVEGLGSLSQP</sequence>
<dbReference type="Proteomes" id="UP001501074">
    <property type="component" value="Unassembled WGS sequence"/>
</dbReference>
<evidence type="ECO:0000259" key="5">
    <source>
        <dbReference type="PROSITE" id="PS50977"/>
    </source>
</evidence>
<evidence type="ECO:0000256" key="3">
    <source>
        <dbReference type="ARBA" id="ARBA00023163"/>
    </source>
</evidence>
<feature type="domain" description="HTH tetR-type" evidence="5">
    <location>
        <begin position="9"/>
        <end position="69"/>
    </location>
</feature>
<feature type="DNA-binding region" description="H-T-H motif" evidence="4">
    <location>
        <begin position="32"/>
        <end position="51"/>
    </location>
</feature>
<dbReference type="SUPFAM" id="SSF46689">
    <property type="entry name" value="Homeodomain-like"/>
    <property type="match status" value="1"/>
</dbReference>
<gene>
    <name evidence="6" type="ORF">GCM10022223_66900</name>
</gene>
<keyword evidence="2 4" id="KW-0238">DNA-binding</keyword>
<accession>A0ABP7AQU0</accession>
<organism evidence="6 7">
    <name type="scientific">Kineosporia mesophila</name>
    <dbReference type="NCBI Taxonomy" id="566012"/>
    <lineage>
        <taxon>Bacteria</taxon>
        <taxon>Bacillati</taxon>
        <taxon>Actinomycetota</taxon>
        <taxon>Actinomycetes</taxon>
        <taxon>Kineosporiales</taxon>
        <taxon>Kineosporiaceae</taxon>
        <taxon>Kineosporia</taxon>
    </lineage>
</organism>
<keyword evidence="1" id="KW-0805">Transcription regulation</keyword>
<protein>
    <submittedName>
        <fullName evidence="6">TetR/AcrR family transcriptional regulator</fullName>
    </submittedName>
</protein>
<dbReference type="PANTHER" id="PTHR30055:SF234">
    <property type="entry name" value="HTH-TYPE TRANSCRIPTIONAL REGULATOR BETI"/>
    <property type="match status" value="1"/>
</dbReference>
<dbReference type="EMBL" id="BAAAZO010000012">
    <property type="protein sequence ID" value="GAA3638503.1"/>
    <property type="molecule type" value="Genomic_DNA"/>
</dbReference>
<dbReference type="Gene3D" id="1.10.357.10">
    <property type="entry name" value="Tetracycline Repressor, domain 2"/>
    <property type="match status" value="1"/>
</dbReference>
<name>A0ABP7AQU0_9ACTN</name>
<reference evidence="7" key="1">
    <citation type="journal article" date="2019" name="Int. J. Syst. Evol. Microbiol.">
        <title>The Global Catalogue of Microorganisms (GCM) 10K type strain sequencing project: providing services to taxonomists for standard genome sequencing and annotation.</title>
        <authorList>
            <consortium name="The Broad Institute Genomics Platform"/>
            <consortium name="The Broad Institute Genome Sequencing Center for Infectious Disease"/>
            <person name="Wu L."/>
            <person name="Ma J."/>
        </authorList>
    </citation>
    <scope>NUCLEOTIDE SEQUENCE [LARGE SCALE GENOMIC DNA]</scope>
    <source>
        <strain evidence="7">JCM 16902</strain>
    </source>
</reference>
<dbReference type="PROSITE" id="PS50977">
    <property type="entry name" value="HTH_TETR_2"/>
    <property type="match status" value="1"/>
</dbReference>
<dbReference type="Pfam" id="PF00440">
    <property type="entry name" value="TetR_N"/>
    <property type="match status" value="1"/>
</dbReference>
<dbReference type="RefSeq" id="WP_231481445.1">
    <property type="nucleotide sequence ID" value="NZ_BAAAZO010000012.1"/>
</dbReference>
<evidence type="ECO:0000256" key="4">
    <source>
        <dbReference type="PROSITE-ProRule" id="PRU00335"/>
    </source>
</evidence>
<dbReference type="InterPro" id="IPR009057">
    <property type="entry name" value="Homeodomain-like_sf"/>
</dbReference>
<evidence type="ECO:0000256" key="2">
    <source>
        <dbReference type="ARBA" id="ARBA00023125"/>
    </source>
</evidence>
<dbReference type="PANTHER" id="PTHR30055">
    <property type="entry name" value="HTH-TYPE TRANSCRIPTIONAL REGULATOR RUTR"/>
    <property type="match status" value="1"/>
</dbReference>
<dbReference type="InterPro" id="IPR001647">
    <property type="entry name" value="HTH_TetR"/>
</dbReference>
<dbReference type="InterPro" id="IPR050109">
    <property type="entry name" value="HTH-type_TetR-like_transc_reg"/>
</dbReference>
<keyword evidence="7" id="KW-1185">Reference proteome</keyword>
<evidence type="ECO:0000313" key="7">
    <source>
        <dbReference type="Proteomes" id="UP001501074"/>
    </source>
</evidence>
<evidence type="ECO:0000256" key="1">
    <source>
        <dbReference type="ARBA" id="ARBA00023015"/>
    </source>
</evidence>
<evidence type="ECO:0000313" key="6">
    <source>
        <dbReference type="EMBL" id="GAA3638503.1"/>
    </source>
</evidence>